<evidence type="ECO:0000256" key="13">
    <source>
        <dbReference type="ARBA" id="ARBA00022982"/>
    </source>
</evidence>
<evidence type="ECO:0000256" key="2">
    <source>
        <dbReference type="ARBA" id="ARBA00004162"/>
    </source>
</evidence>
<evidence type="ECO:0000256" key="20">
    <source>
        <dbReference type="RuleBase" id="RU004494"/>
    </source>
</evidence>
<dbReference type="Pfam" id="PF00355">
    <property type="entry name" value="Rieske"/>
    <property type="match status" value="1"/>
</dbReference>
<dbReference type="InterPro" id="IPR017941">
    <property type="entry name" value="Rieske_2Fe-2S"/>
</dbReference>
<reference evidence="23" key="2">
    <citation type="submission" date="2020-09" db="EMBL/GenBank/DDBJ databases">
        <authorList>
            <person name="Sun Q."/>
            <person name="Zhou Y."/>
        </authorList>
    </citation>
    <scope>NUCLEOTIDE SEQUENCE</scope>
    <source>
        <strain evidence="23">CGMCC 1.7086</strain>
    </source>
</reference>
<sequence length="197" mass="21384">MSNAPVDNSRRRFLTIATSVVGGVGVAGVAVPFIASWNPSAKAKAAGADVEVDISKVEPGQLLRVEWRSKPVWIVRRTPELLAELGKHEELLKDPASDEPQQPEFAKNQYRSLKEEYLVLVGICTHLGCSPQHLKDGAFEEQVEGVPEGFFCPCHGSKFDMAGRVFSGVPAPLNLVVPPYMYIDDNTILIGTQEGAA</sequence>
<dbReference type="AlphaFoldDB" id="A0A917YXG1"/>
<keyword evidence="11" id="KW-0479">Metal-binding</keyword>
<dbReference type="InterPro" id="IPR014349">
    <property type="entry name" value="Rieske_Fe-S_prot"/>
</dbReference>
<evidence type="ECO:0000259" key="22">
    <source>
        <dbReference type="PROSITE" id="PS51296"/>
    </source>
</evidence>
<keyword evidence="14 20" id="KW-1133">Transmembrane helix</keyword>
<comment type="function">
    <text evidence="1">Component of the ubiquinol-cytochrome c reductase complex (complex III or cytochrome b-c1 complex), which is a respiratory chain that generates an electrochemical potential coupled to ATP synthesis.</text>
</comment>
<evidence type="ECO:0000256" key="9">
    <source>
        <dbReference type="ARBA" id="ARBA00022692"/>
    </source>
</evidence>
<dbReference type="InterPro" id="IPR005805">
    <property type="entry name" value="Rieske_Fe-S_prot_C"/>
</dbReference>
<keyword evidence="17 20" id="KW-0472">Membrane</keyword>
<evidence type="ECO:0000256" key="8">
    <source>
        <dbReference type="ARBA" id="ARBA00022475"/>
    </source>
</evidence>
<evidence type="ECO:0000256" key="7">
    <source>
        <dbReference type="ARBA" id="ARBA00022448"/>
    </source>
</evidence>
<dbReference type="PROSITE" id="PS51318">
    <property type="entry name" value="TAT"/>
    <property type="match status" value="1"/>
</dbReference>
<evidence type="ECO:0000256" key="10">
    <source>
        <dbReference type="ARBA" id="ARBA00022714"/>
    </source>
</evidence>
<dbReference type="InterPro" id="IPR006311">
    <property type="entry name" value="TAT_signal"/>
</dbReference>
<dbReference type="GO" id="GO:0008121">
    <property type="term" value="F:quinol-cytochrome-c reductase activity"/>
    <property type="evidence" value="ECO:0007669"/>
    <property type="project" value="UniProtKB-EC"/>
</dbReference>
<reference evidence="23" key="1">
    <citation type="journal article" date="2014" name="Int. J. Syst. Evol. Microbiol.">
        <title>Complete genome sequence of Corynebacterium casei LMG S-19264T (=DSM 44701T), isolated from a smear-ripened cheese.</title>
        <authorList>
            <consortium name="US DOE Joint Genome Institute (JGI-PGF)"/>
            <person name="Walter F."/>
            <person name="Albersmeier A."/>
            <person name="Kalinowski J."/>
            <person name="Ruckert C."/>
        </authorList>
    </citation>
    <scope>NUCLEOTIDE SEQUENCE</scope>
    <source>
        <strain evidence="23">CGMCC 1.7086</strain>
    </source>
</reference>
<keyword evidence="15" id="KW-0408">Iron</keyword>
<dbReference type="CDD" id="cd03470">
    <property type="entry name" value="Rieske_cytochrome_bc1"/>
    <property type="match status" value="1"/>
</dbReference>
<keyword evidence="9 20" id="KW-0812">Transmembrane</keyword>
<keyword evidence="24" id="KW-1185">Reference proteome</keyword>
<evidence type="ECO:0000256" key="5">
    <source>
        <dbReference type="ARBA" id="ARBA00012951"/>
    </source>
</evidence>
<dbReference type="Gene3D" id="1.20.5.510">
    <property type="entry name" value="Single helix bin"/>
    <property type="match status" value="1"/>
</dbReference>
<evidence type="ECO:0000256" key="12">
    <source>
        <dbReference type="ARBA" id="ARBA00022967"/>
    </source>
</evidence>
<keyword evidence="7 20" id="KW-0813">Transport</keyword>
<comment type="cofactor">
    <cofactor evidence="20">
        <name>[2Fe-2S] cluster</name>
        <dbReference type="ChEBI" id="CHEBI:190135"/>
    </cofactor>
    <text evidence="20">Binds 1 [2Fe-2S] cluster per subunit.</text>
</comment>
<accession>A0A917YXG1</accession>
<dbReference type="NCBIfam" id="TIGR01416">
    <property type="entry name" value="Rieske_proteo"/>
    <property type="match status" value="1"/>
</dbReference>
<dbReference type="GO" id="GO:0046872">
    <property type="term" value="F:metal ion binding"/>
    <property type="evidence" value="ECO:0007669"/>
    <property type="project" value="UniProtKB-KW"/>
</dbReference>
<evidence type="ECO:0000256" key="15">
    <source>
        <dbReference type="ARBA" id="ARBA00023004"/>
    </source>
</evidence>
<dbReference type="InterPro" id="IPR019470">
    <property type="entry name" value="Ubiq_cytC_Rdtase_Fe-S_su_TAT"/>
</dbReference>
<keyword evidence="12" id="KW-1278">Translocase</keyword>
<keyword evidence="18" id="KW-1015">Disulfide bond</keyword>
<dbReference type="RefSeq" id="WP_188693728.1">
    <property type="nucleotide sequence ID" value="NZ_BMLS01000002.1"/>
</dbReference>
<dbReference type="PRINTS" id="PR00162">
    <property type="entry name" value="RIESKE"/>
</dbReference>
<keyword evidence="13 20" id="KW-0249">Electron transport</keyword>
<protein>
    <recommendedName>
        <fullName evidence="6 20">Ubiquinol-cytochrome c reductase iron-sulfur subunit</fullName>
        <ecNumber evidence="5 20">7.1.1.8</ecNumber>
    </recommendedName>
</protein>
<evidence type="ECO:0000256" key="4">
    <source>
        <dbReference type="ARBA" id="ARBA00011649"/>
    </source>
</evidence>
<evidence type="ECO:0000313" key="24">
    <source>
        <dbReference type="Proteomes" id="UP000606935"/>
    </source>
</evidence>
<comment type="subunit">
    <text evidence="4 21">The main subunits of complex b-c1 are: cytochrome b, cytochrome c1 and the Rieske protein.</text>
</comment>
<comment type="subcellular location">
    <subcellularLocation>
        <location evidence="2">Cell membrane</location>
        <topology evidence="2">Single-pass membrane protein</topology>
    </subcellularLocation>
</comment>
<keyword evidence="8" id="KW-1003">Cell membrane</keyword>
<keyword evidence="10" id="KW-0001">2Fe-2S</keyword>
<evidence type="ECO:0000313" key="23">
    <source>
        <dbReference type="EMBL" id="GGO68934.1"/>
    </source>
</evidence>
<evidence type="ECO:0000256" key="11">
    <source>
        <dbReference type="ARBA" id="ARBA00022723"/>
    </source>
</evidence>
<evidence type="ECO:0000256" key="19">
    <source>
        <dbReference type="ARBA" id="ARBA00029351"/>
    </source>
</evidence>
<evidence type="ECO:0000256" key="17">
    <source>
        <dbReference type="ARBA" id="ARBA00023136"/>
    </source>
</evidence>
<evidence type="ECO:0000256" key="18">
    <source>
        <dbReference type="ARBA" id="ARBA00023157"/>
    </source>
</evidence>
<dbReference type="EMBL" id="BMLS01000002">
    <property type="protein sequence ID" value="GGO68934.1"/>
    <property type="molecule type" value="Genomic_DNA"/>
</dbReference>
<dbReference type="Proteomes" id="UP000606935">
    <property type="component" value="Unassembled WGS sequence"/>
</dbReference>
<dbReference type="GO" id="GO:0051537">
    <property type="term" value="F:2 iron, 2 sulfur cluster binding"/>
    <property type="evidence" value="ECO:0007669"/>
    <property type="project" value="UniProtKB-KW"/>
</dbReference>
<dbReference type="InterPro" id="IPR036922">
    <property type="entry name" value="Rieske_2Fe-2S_sf"/>
</dbReference>
<dbReference type="PANTHER" id="PTHR10134">
    <property type="entry name" value="CYTOCHROME B-C1 COMPLEX SUBUNIT RIESKE, MITOCHONDRIAL"/>
    <property type="match status" value="1"/>
</dbReference>
<dbReference type="InterPro" id="IPR006317">
    <property type="entry name" value="Ubiquinol_cyt_c_Rdtase_Fe-S-su"/>
</dbReference>
<evidence type="ECO:0000256" key="21">
    <source>
        <dbReference type="RuleBase" id="RU004497"/>
    </source>
</evidence>
<proteinExistence type="inferred from homology"/>
<evidence type="ECO:0000256" key="16">
    <source>
        <dbReference type="ARBA" id="ARBA00023014"/>
    </source>
</evidence>
<evidence type="ECO:0000256" key="14">
    <source>
        <dbReference type="ARBA" id="ARBA00022989"/>
    </source>
</evidence>
<comment type="miscellaneous">
    <text evidence="20">The Rieske protein is a high potential 2Fe-2S protein.</text>
</comment>
<comment type="similarity">
    <text evidence="3">Belongs to the Rieske iron-sulfur protein family.</text>
</comment>
<dbReference type="Pfam" id="PF10399">
    <property type="entry name" value="UCR_Fe-S_N"/>
    <property type="match status" value="1"/>
</dbReference>
<gene>
    <name evidence="23" type="primary">petA</name>
    <name evidence="23" type="ORF">GCM10010982_19030</name>
</gene>
<feature type="transmembrane region" description="Helical" evidence="20">
    <location>
        <begin position="12"/>
        <end position="35"/>
    </location>
</feature>
<dbReference type="EC" id="7.1.1.8" evidence="5 20"/>
<evidence type="ECO:0000256" key="3">
    <source>
        <dbReference type="ARBA" id="ARBA00010651"/>
    </source>
</evidence>
<dbReference type="GO" id="GO:0005886">
    <property type="term" value="C:plasma membrane"/>
    <property type="evidence" value="ECO:0007669"/>
    <property type="project" value="UniProtKB-SubCell"/>
</dbReference>
<comment type="caution">
    <text evidence="23">The sequence shown here is derived from an EMBL/GenBank/DDBJ whole genome shotgun (WGS) entry which is preliminary data.</text>
</comment>
<evidence type="ECO:0000256" key="1">
    <source>
        <dbReference type="ARBA" id="ARBA00002444"/>
    </source>
</evidence>
<organism evidence="23 24">
    <name type="scientific">Bowmanella pacifica</name>
    <dbReference type="NCBI Taxonomy" id="502051"/>
    <lineage>
        <taxon>Bacteria</taxon>
        <taxon>Pseudomonadati</taxon>
        <taxon>Pseudomonadota</taxon>
        <taxon>Gammaproteobacteria</taxon>
        <taxon>Alteromonadales</taxon>
        <taxon>Alteromonadaceae</taxon>
        <taxon>Bowmanella</taxon>
    </lineage>
</organism>
<name>A0A917YXG1_9ALTE</name>
<evidence type="ECO:0000256" key="6">
    <source>
        <dbReference type="ARBA" id="ARBA00019816"/>
    </source>
</evidence>
<dbReference type="PROSITE" id="PS51296">
    <property type="entry name" value="RIESKE"/>
    <property type="match status" value="1"/>
</dbReference>
<keyword evidence="16" id="KW-0411">Iron-sulfur</keyword>
<dbReference type="SUPFAM" id="SSF50022">
    <property type="entry name" value="ISP domain"/>
    <property type="match status" value="1"/>
</dbReference>
<comment type="catalytic activity">
    <reaction evidence="19 20">
        <text>a quinol + 2 Fe(III)-[cytochrome c](out) = a quinone + 2 Fe(II)-[cytochrome c](out) + 2 H(+)(out)</text>
        <dbReference type="Rhea" id="RHEA:11484"/>
        <dbReference type="Rhea" id="RHEA-COMP:10350"/>
        <dbReference type="Rhea" id="RHEA-COMP:14399"/>
        <dbReference type="ChEBI" id="CHEBI:15378"/>
        <dbReference type="ChEBI" id="CHEBI:24646"/>
        <dbReference type="ChEBI" id="CHEBI:29033"/>
        <dbReference type="ChEBI" id="CHEBI:29034"/>
        <dbReference type="ChEBI" id="CHEBI:132124"/>
        <dbReference type="EC" id="7.1.1.8"/>
    </reaction>
</comment>
<dbReference type="Gene3D" id="2.102.10.10">
    <property type="entry name" value="Rieske [2Fe-2S] iron-sulphur domain"/>
    <property type="match status" value="1"/>
</dbReference>
<feature type="domain" description="Rieske" evidence="22">
    <location>
        <begin position="91"/>
        <end position="189"/>
    </location>
</feature>